<evidence type="ECO:0000256" key="7">
    <source>
        <dbReference type="ARBA" id="ARBA00023065"/>
    </source>
</evidence>
<name>A0ABU5ZEC5_9BACL</name>
<dbReference type="GO" id="GO:0005524">
    <property type="term" value="F:ATP binding"/>
    <property type="evidence" value="ECO:0007669"/>
    <property type="project" value="UniProtKB-KW"/>
</dbReference>
<keyword evidence="4" id="KW-0547">Nucleotide-binding</keyword>
<dbReference type="PROSITE" id="PS50893">
    <property type="entry name" value="ABC_TRANSPORTER_2"/>
    <property type="match status" value="1"/>
</dbReference>
<dbReference type="InterPro" id="IPR003439">
    <property type="entry name" value="ABC_transporter-like_ATP-bd"/>
</dbReference>
<dbReference type="PANTHER" id="PTHR42781">
    <property type="entry name" value="SPERMIDINE/PUTRESCINE IMPORT ATP-BINDING PROTEIN POTA"/>
    <property type="match status" value="1"/>
</dbReference>
<protein>
    <submittedName>
        <fullName evidence="10">ABC transporter ATP-binding protein</fullName>
    </submittedName>
</protein>
<dbReference type="InterPro" id="IPR017871">
    <property type="entry name" value="ABC_transporter-like_CS"/>
</dbReference>
<reference evidence="10" key="1">
    <citation type="submission" date="2023-12" db="EMBL/GenBank/DDBJ databases">
        <title>Fervidustalea candida gen. nov., sp. nov., a novel member of the family Paenibacillaceae isolated from a geothermal area.</title>
        <authorList>
            <person name="Li W.-J."/>
            <person name="Jiao J.-Y."/>
            <person name="Chen Y."/>
        </authorList>
    </citation>
    <scope>NUCLEOTIDE SEQUENCE</scope>
    <source>
        <strain evidence="10">SYSU GA230002</strain>
    </source>
</reference>
<dbReference type="InterPro" id="IPR015853">
    <property type="entry name" value="ABC_transpr_FbpC"/>
</dbReference>
<evidence type="ECO:0000256" key="4">
    <source>
        <dbReference type="ARBA" id="ARBA00022741"/>
    </source>
</evidence>
<dbReference type="RefSeq" id="WP_371752964.1">
    <property type="nucleotide sequence ID" value="NZ_JAYJLD010000004.1"/>
</dbReference>
<keyword evidence="2" id="KW-1003">Cell membrane</keyword>
<dbReference type="InterPro" id="IPR050093">
    <property type="entry name" value="ABC_SmlMolc_Importer"/>
</dbReference>
<keyword evidence="1" id="KW-0813">Transport</keyword>
<keyword evidence="3" id="KW-0410">Iron transport</keyword>
<keyword evidence="8" id="KW-0472">Membrane</keyword>
<keyword evidence="11" id="KW-1185">Reference proteome</keyword>
<evidence type="ECO:0000313" key="11">
    <source>
        <dbReference type="Proteomes" id="UP001310386"/>
    </source>
</evidence>
<keyword evidence="7" id="KW-0406">Ion transport</keyword>
<accession>A0ABU5ZEC5</accession>
<gene>
    <name evidence="10" type="ORF">VF724_04160</name>
</gene>
<proteinExistence type="predicted"/>
<evidence type="ECO:0000313" key="10">
    <source>
        <dbReference type="EMBL" id="MEB3100849.1"/>
    </source>
</evidence>
<evidence type="ECO:0000256" key="5">
    <source>
        <dbReference type="ARBA" id="ARBA00022840"/>
    </source>
</evidence>
<comment type="caution">
    <text evidence="10">The sequence shown here is derived from an EMBL/GenBank/DDBJ whole genome shotgun (WGS) entry which is preliminary data.</text>
</comment>
<feature type="domain" description="ABC transporter" evidence="9">
    <location>
        <begin position="3"/>
        <end position="235"/>
    </location>
</feature>
<dbReference type="InterPro" id="IPR027417">
    <property type="entry name" value="P-loop_NTPase"/>
</dbReference>
<sequence>MQITIEHVNKNYAKQRGIFNISLKLPDQCLTAIVGPSGCGKTTLLRSIAGFLKVDSGQILFGGKDVTDLEPQARGAAMVFQNYALWPHMSVFDNVAYGLKLRNVPRKEREERVYDVMRRVEIDVSDIKKRKPSQYSGGQQQRIALARSLVIQPEVLLLDEPLSNLDAKVRQRLRVEIRSIQQSFGITAVYVTHDQEEALSMADFVVVMKDGRIEQAGTPEEVYRSPASYFVAHFLGESNTLDVKIGGQHQRLVVRSEDPKLVPVERVTPVERAIQAEAAAPLVGTIPPAAADLTSVSSFAVSPSSLPEVKTNGDQFILTGTVKEHLFVGSKYRHVVDIGGQMLFLDMDAPASPGRYEIRIPLSRAFRFAPGEVGTA</sequence>
<keyword evidence="6" id="KW-0408">Iron</keyword>
<evidence type="ECO:0000259" key="9">
    <source>
        <dbReference type="PROSITE" id="PS50893"/>
    </source>
</evidence>
<evidence type="ECO:0000256" key="3">
    <source>
        <dbReference type="ARBA" id="ARBA00022496"/>
    </source>
</evidence>
<dbReference type="Gene3D" id="3.40.50.300">
    <property type="entry name" value="P-loop containing nucleotide triphosphate hydrolases"/>
    <property type="match status" value="1"/>
</dbReference>
<organism evidence="10 11">
    <name type="scientific">Ferviditalea candida</name>
    <dbReference type="NCBI Taxonomy" id="3108399"/>
    <lineage>
        <taxon>Bacteria</taxon>
        <taxon>Bacillati</taxon>
        <taxon>Bacillota</taxon>
        <taxon>Bacilli</taxon>
        <taxon>Bacillales</taxon>
        <taxon>Paenibacillaceae</taxon>
        <taxon>Ferviditalea</taxon>
    </lineage>
</organism>
<dbReference type="CDD" id="cd03259">
    <property type="entry name" value="ABC_Carb_Solutes_like"/>
    <property type="match status" value="1"/>
</dbReference>
<dbReference type="PANTHER" id="PTHR42781:SF4">
    <property type="entry name" value="SPERMIDINE_PUTRESCINE IMPORT ATP-BINDING PROTEIN POTA"/>
    <property type="match status" value="1"/>
</dbReference>
<evidence type="ECO:0000256" key="1">
    <source>
        <dbReference type="ARBA" id="ARBA00022448"/>
    </source>
</evidence>
<dbReference type="InterPro" id="IPR003593">
    <property type="entry name" value="AAA+_ATPase"/>
</dbReference>
<keyword evidence="5 10" id="KW-0067">ATP-binding</keyword>
<dbReference type="Proteomes" id="UP001310386">
    <property type="component" value="Unassembled WGS sequence"/>
</dbReference>
<evidence type="ECO:0000256" key="8">
    <source>
        <dbReference type="ARBA" id="ARBA00023136"/>
    </source>
</evidence>
<evidence type="ECO:0000256" key="6">
    <source>
        <dbReference type="ARBA" id="ARBA00023004"/>
    </source>
</evidence>
<dbReference type="PROSITE" id="PS00211">
    <property type="entry name" value="ABC_TRANSPORTER_1"/>
    <property type="match status" value="1"/>
</dbReference>
<dbReference type="SMART" id="SM00382">
    <property type="entry name" value="AAA"/>
    <property type="match status" value="1"/>
</dbReference>
<dbReference type="Pfam" id="PF00005">
    <property type="entry name" value="ABC_tran"/>
    <property type="match status" value="1"/>
</dbReference>
<evidence type="ECO:0000256" key="2">
    <source>
        <dbReference type="ARBA" id="ARBA00022475"/>
    </source>
</evidence>
<dbReference type="SUPFAM" id="SSF52540">
    <property type="entry name" value="P-loop containing nucleoside triphosphate hydrolases"/>
    <property type="match status" value="1"/>
</dbReference>
<dbReference type="EMBL" id="JAYJLD010000004">
    <property type="protein sequence ID" value="MEB3100849.1"/>
    <property type="molecule type" value="Genomic_DNA"/>
</dbReference>